<dbReference type="Pfam" id="PF10754">
    <property type="entry name" value="DUF2569"/>
    <property type="match status" value="1"/>
</dbReference>
<evidence type="ECO:0000313" key="3">
    <source>
        <dbReference type="EMBL" id="MDQ0515721.1"/>
    </source>
</evidence>
<dbReference type="InterPro" id="IPR019690">
    <property type="entry name" value="DUF2569"/>
</dbReference>
<comment type="caution">
    <text evidence="3">The sequence shown here is derived from an EMBL/GenBank/DDBJ whole genome shotgun (WGS) entry which is preliminary data.</text>
</comment>
<keyword evidence="2" id="KW-1133">Transmembrane helix</keyword>
<reference evidence="3 4" key="1">
    <citation type="submission" date="2023-07" db="EMBL/GenBank/DDBJ databases">
        <title>Genomic Encyclopedia of Type Strains, Phase IV (KMG-IV): sequencing the most valuable type-strain genomes for metagenomic binning, comparative biology and taxonomic classification.</title>
        <authorList>
            <person name="Goeker M."/>
        </authorList>
    </citation>
    <scope>NUCLEOTIDE SEQUENCE [LARGE SCALE GENOMIC DNA]</scope>
    <source>
        <strain evidence="3 4">B1-1</strain>
    </source>
</reference>
<dbReference type="Proteomes" id="UP001223743">
    <property type="component" value="Unassembled WGS sequence"/>
</dbReference>
<evidence type="ECO:0008006" key="5">
    <source>
        <dbReference type="Google" id="ProtNLM"/>
    </source>
</evidence>
<feature type="transmembrane region" description="Helical" evidence="2">
    <location>
        <begin position="199"/>
        <end position="218"/>
    </location>
</feature>
<feature type="transmembrane region" description="Helical" evidence="2">
    <location>
        <begin position="92"/>
        <end position="111"/>
    </location>
</feature>
<name>A0ABU0M450_9HYPH</name>
<proteinExistence type="predicted"/>
<dbReference type="RefSeq" id="WP_266280613.1">
    <property type="nucleotide sequence ID" value="NZ_JAPKNF010000001.1"/>
</dbReference>
<keyword evidence="4" id="KW-1185">Reference proteome</keyword>
<evidence type="ECO:0000256" key="1">
    <source>
        <dbReference type="SAM" id="MobiDB-lite"/>
    </source>
</evidence>
<gene>
    <name evidence="3" type="ORF">QO015_001334</name>
</gene>
<keyword evidence="2" id="KW-0472">Membrane</keyword>
<feature type="transmembrane region" description="Helical" evidence="2">
    <location>
        <begin position="137"/>
        <end position="156"/>
    </location>
</feature>
<dbReference type="EMBL" id="JAUSWJ010000001">
    <property type="protein sequence ID" value="MDQ0515721.1"/>
    <property type="molecule type" value="Genomic_DNA"/>
</dbReference>
<evidence type="ECO:0000256" key="2">
    <source>
        <dbReference type="SAM" id="Phobius"/>
    </source>
</evidence>
<sequence length="229" mass="24462">MTKAPRKSSGGAGRRPPPSSGEGQGELPFDSAPPAEPKKPPRRVPASASGAGRPKAKPRDAAAKAKPAAKRRAVDGKRKAKALDAARGPTGFGGWLWLLALGQLIVTARMVDTLTRMAGLVGTELWDDHPGLVTADLGLYGVALLLQLGVIVMMVLRSRYFKPLFLVAIVAFFLIGRIEPLLAIAVLGMDPARLATRAVLLPMAIELGVSFVWAAYVLRSRRVRNTFVR</sequence>
<organism evidence="3 4">
    <name type="scientific">Kaistia geumhonensis</name>
    <dbReference type="NCBI Taxonomy" id="410839"/>
    <lineage>
        <taxon>Bacteria</taxon>
        <taxon>Pseudomonadati</taxon>
        <taxon>Pseudomonadota</taxon>
        <taxon>Alphaproteobacteria</taxon>
        <taxon>Hyphomicrobiales</taxon>
        <taxon>Kaistiaceae</taxon>
        <taxon>Kaistia</taxon>
    </lineage>
</organism>
<evidence type="ECO:0000313" key="4">
    <source>
        <dbReference type="Proteomes" id="UP001223743"/>
    </source>
</evidence>
<feature type="compositionally biased region" description="Basic and acidic residues" evidence="1">
    <location>
        <begin position="72"/>
        <end position="81"/>
    </location>
</feature>
<protein>
    <recommendedName>
        <fullName evidence="5">DUF2569 domain-containing protein</fullName>
    </recommendedName>
</protein>
<feature type="region of interest" description="Disordered" evidence="1">
    <location>
        <begin position="1"/>
        <end position="81"/>
    </location>
</feature>
<accession>A0ABU0M450</accession>
<keyword evidence="2" id="KW-0812">Transmembrane</keyword>
<feature type="transmembrane region" description="Helical" evidence="2">
    <location>
        <begin position="163"/>
        <end position="187"/>
    </location>
</feature>